<sequence length="23" mass="2644">MFAVSRQRCQSFVERLNVSGCLI</sequence>
<reference evidence="1" key="1">
    <citation type="submission" date="2014-11" db="EMBL/GenBank/DDBJ databases">
        <authorList>
            <person name="Amaro Gonzalez C."/>
        </authorList>
    </citation>
    <scope>NUCLEOTIDE SEQUENCE</scope>
</reference>
<dbReference type="AlphaFoldDB" id="A0A0E9WA01"/>
<reference evidence="1" key="2">
    <citation type="journal article" date="2015" name="Fish Shellfish Immunol.">
        <title>Early steps in the European eel (Anguilla anguilla)-Vibrio vulnificus interaction in the gills: Role of the RtxA13 toxin.</title>
        <authorList>
            <person name="Callol A."/>
            <person name="Pajuelo D."/>
            <person name="Ebbesson L."/>
            <person name="Teles M."/>
            <person name="MacKenzie S."/>
            <person name="Amaro C."/>
        </authorList>
    </citation>
    <scope>NUCLEOTIDE SEQUENCE</scope>
</reference>
<protein>
    <submittedName>
        <fullName evidence="1">Uncharacterized protein</fullName>
    </submittedName>
</protein>
<accession>A0A0E9WA01</accession>
<name>A0A0E9WA01_ANGAN</name>
<organism evidence="1">
    <name type="scientific">Anguilla anguilla</name>
    <name type="common">European freshwater eel</name>
    <name type="synonym">Muraena anguilla</name>
    <dbReference type="NCBI Taxonomy" id="7936"/>
    <lineage>
        <taxon>Eukaryota</taxon>
        <taxon>Metazoa</taxon>
        <taxon>Chordata</taxon>
        <taxon>Craniata</taxon>
        <taxon>Vertebrata</taxon>
        <taxon>Euteleostomi</taxon>
        <taxon>Actinopterygii</taxon>
        <taxon>Neopterygii</taxon>
        <taxon>Teleostei</taxon>
        <taxon>Anguilliformes</taxon>
        <taxon>Anguillidae</taxon>
        <taxon>Anguilla</taxon>
    </lineage>
</organism>
<evidence type="ECO:0000313" key="1">
    <source>
        <dbReference type="EMBL" id="JAH87136.1"/>
    </source>
</evidence>
<dbReference type="EMBL" id="GBXM01021441">
    <property type="protein sequence ID" value="JAH87136.1"/>
    <property type="molecule type" value="Transcribed_RNA"/>
</dbReference>
<proteinExistence type="predicted"/>